<proteinExistence type="inferred from homology"/>
<reference evidence="3 4" key="1">
    <citation type="submission" date="2023-07" db="EMBL/GenBank/DDBJ databases">
        <title>Sorghum-associated microbial communities from plants grown in Nebraska, USA.</title>
        <authorList>
            <person name="Schachtman D."/>
        </authorList>
    </citation>
    <scope>NUCLEOTIDE SEQUENCE [LARGE SCALE GENOMIC DNA]</scope>
    <source>
        <strain evidence="3 4">BE313</strain>
    </source>
</reference>
<dbReference type="CDD" id="cd16393">
    <property type="entry name" value="SPO0J_N"/>
    <property type="match status" value="1"/>
</dbReference>
<comment type="similarity">
    <text evidence="1">Belongs to the ParB family.</text>
</comment>
<dbReference type="SUPFAM" id="SSF110849">
    <property type="entry name" value="ParB/Sulfiredoxin"/>
    <property type="match status" value="1"/>
</dbReference>
<dbReference type="RefSeq" id="WP_310377304.1">
    <property type="nucleotide sequence ID" value="NZ_JAVDXT010000011.1"/>
</dbReference>
<gene>
    <name evidence="3" type="ORF">J2X19_005174</name>
</gene>
<dbReference type="NCBIfam" id="TIGR00180">
    <property type="entry name" value="parB_part"/>
    <property type="match status" value="1"/>
</dbReference>
<feature type="domain" description="ParB-like N-terminal" evidence="2">
    <location>
        <begin position="26"/>
        <end position="116"/>
    </location>
</feature>
<dbReference type="InterPro" id="IPR003115">
    <property type="entry name" value="ParB_N"/>
</dbReference>
<dbReference type="PANTHER" id="PTHR33375:SF1">
    <property type="entry name" value="CHROMOSOME-PARTITIONING PROTEIN PARB-RELATED"/>
    <property type="match status" value="1"/>
</dbReference>
<dbReference type="PANTHER" id="PTHR33375">
    <property type="entry name" value="CHROMOSOME-PARTITIONING PROTEIN PARB-RELATED"/>
    <property type="match status" value="1"/>
</dbReference>
<dbReference type="SMART" id="SM00470">
    <property type="entry name" value="ParB"/>
    <property type="match status" value="1"/>
</dbReference>
<comment type="caution">
    <text evidence="3">The sequence shown here is derived from an EMBL/GenBank/DDBJ whole genome shotgun (WGS) entry which is preliminary data.</text>
</comment>
<dbReference type="Gene3D" id="1.10.10.2830">
    <property type="match status" value="1"/>
</dbReference>
<evidence type="ECO:0000313" key="3">
    <source>
        <dbReference type="EMBL" id="MDR7380465.1"/>
    </source>
</evidence>
<dbReference type="InterPro" id="IPR004437">
    <property type="entry name" value="ParB/RepB/Spo0J"/>
</dbReference>
<evidence type="ECO:0000259" key="2">
    <source>
        <dbReference type="SMART" id="SM00470"/>
    </source>
</evidence>
<evidence type="ECO:0000313" key="4">
    <source>
        <dbReference type="Proteomes" id="UP001180487"/>
    </source>
</evidence>
<dbReference type="Gene3D" id="3.90.1530.30">
    <property type="match status" value="1"/>
</dbReference>
<accession>A0ABU2CGK0</accession>
<dbReference type="Proteomes" id="UP001180487">
    <property type="component" value="Unassembled WGS sequence"/>
</dbReference>
<name>A0ABU2CGK0_9BURK</name>
<dbReference type="InterPro" id="IPR036086">
    <property type="entry name" value="ParB/Sulfiredoxin_sf"/>
</dbReference>
<dbReference type="InterPro" id="IPR050336">
    <property type="entry name" value="Chromosome_partition/occlusion"/>
</dbReference>
<evidence type="ECO:0000256" key="1">
    <source>
        <dbReference type="ARBA" id="ARBA00006295"/>
    </source>
</evidence>
<sequence>MTNALKNSIARLGNKLDEHKKDAVPMKAALDSLVPYARQARTEFNEESLQELAESIKEIGVVEPLLVRPMGTGKFEIIAGERRWRAGRIAGLAEVPVLVRPMDDSTADKVHLAENIHRENLSTLDLAQRVQRDLDAAGGNLATVAAKYNKGKPWVSKLSAIAQGGDSMTVLVEEGVTADRAVLASVSSLERKSPERAKVLGELLKAAPEKSNKRAITEQFMKDGRAAGTTAKADKSAPNVAAKQDDKRMVIAEQEPTWRLKEGVERDLGEALIVVELSPVSSFAAEFAELSKKFGQARLAVSVRHPEKGYAIVQFGNGSTHRRVYQADELRLLSVH</sequence>
<dbReference type="EMBL" id="JAVDXT010000011">
    <property type="protein sequence ID" value="MDR7380465.1"/>
    <property type="molecule type" value="Genomic_DNA"/>
</dbReference>
<dbReference type="Pfam" id="PF02195">
    <property type="entry name" value="ParB_N"/>
    <property type="match status" value="1"/>
</dbReference>
<keyword evidence="4" id="KW-1185">Reference proteome</keyword>
<organism evidence="3 4">
    <name type="scientific">Rhodoferax ferrireducens</name>
    <dbReference type="NCBI Taxonomy" id="192843"/>
    <lineage>
        <taxon>Bacteria</taxon>
        <taxon>Pseudomonadati</taxon>
        <taxon>Pseudomonadota</taxon>
        <taxon>Betaproteobacteria</taxon>
        <taxon>Burkholderiales</taxon>
        <taxon>Comamonadaceae</taxon>
        <taxon>Rhodoferax</taxon>
    </lineage>
</organism>
<protein>
    <submittedName>
        <fullName evidence="3">ParB family chromosome partitioning protein</fullName>
    </submittedName>
</protein>